<proteinExistence type="predicted"/>
<dbReference type="PANTHER" id="PTHR21310">
    <property type="entry name" value="AMINOGLYCOSIDE PHOSPHOTRANSFERASE-RELATED-RELATED"/>
    <property type="match status" value="1"/>
</dbReference>
<organism evidence="2">
    <name type="scientific">Micromonospora carbonacea</name>
    <dbReference type="NCBI Taxonomy" id="47853"/>
    <lineage>
        <taxon>Bacteria</taxon>
        <taxon>Bacillati</taxon>
        <taxon>Actinomycetota</taxon>
        <taxon>Actinomycetes</taxon>
        <taxon>Micromonosporales</taxon>
        <taxon>Micromonosporaceae</taxon>
        <taxon>Micromonospora</taxon>
    </lineage>
</organism>
<reference evidence="2" key="1">
    <citation type="submission" date="2020-08" db="EMBL/GenBank/DDBJ databases">
        <title>A bifunctional nitrone conjugated secondary metabolite targeting the ribosome.</title>
        <authorList>
            <person name="Limbrick E.M."/>
            <person name="Graf M."/>
            <person name="Derewacz D.K."/>
            <person name="Nguyen F."/>
            <person name="Spraggins J.M."/>
            <person name="Wieland M."/>
            <person name="Ynigez-Gutierrez A.E."/>
            <person name="Reisman B.J."/>
            <person name="Zinshteyn B."/>
            <person name="McCulloch K."/>
            <person name="Iverson T.M."/>
            <person name="Green R."/>
            <person name="Wilson D.N."/>
            <person name="Bachmann B.O."/>
        </authorList>
    </citation>
    <scope>NUCLEOTIDE SEQUENCE</scope>
    <source>
        <strain evidence="2">Africana</strain>
    </source>
</reference>
<dbReference type="SUPFAM" id="SSF56112">
    <property type="entry name" value="Protein kinase-like (PK-like)"/>
    <property type="match status" value="1"/>
</dbReference>
<protein>
    <submittedName>
        <fullName evidence="2">Aminoglycoside phosphotransferase family protein</fullName>
    </submittedName>
</protein>
<dbReference type="Gene3D" id="3.90.1200.10">
    <property type="match status" value="1"/>
</dbReference>
<dbReference type="InterPro" id="IPR002575">
    <property type="entry name" value="Aminoglycoside_PTrfase"/>
</dbReference>
<feature type="domain" description="Aminoglycoside phosphotransferase" evidence="1">
    <location>
        <begin position="34"/>
        <end position="274"/>
    </location>
</feature>
<dbReference type="InterPro" id="IPR051678">
    <property type="entry name" value="AGP_Transferase"/>
</dbReference>
<dbReference type="GO" id="GO:0016740">
    <property type="term" value="F:transferase activity"/>
    <property type="evidence" value="ECO:0007669"/>
    <property type="project" value="UniProtKB-KW"/>
</dbReference>
<accession>A0A7D5Y808</accession>
<gene>
    <name evidence="2" type="ORF">HZU44_27570</name>
</gene>
<dbReference type="EMBL" id="CP058905">
    <property type="protein sequence ID" value="QLJ98401.1"/>
    <property type="molecule type" value="Genomic_DNA"/>
</dbReference>
<evidence type="ECO:0000259" key="1">
    <source>
        <dbReference type="Pfam" id="PF01636"/>
    </source>
</evidence>
<dbReference type="Gene3D" id="3.30.200.20">
    <property type="entry name" value="Phosphorylase Kinase, domain 1"/>
    <property type="match status" value="1"/>
</dbReference>
<keyword evidence="2" id="KW-0808">Transferase</keyword>
<sequence>MQSTTKRRLSPDALDTMLRAAMGVGCHVEAELCDGWFNTAYRIRLDDGRGAVVKLAPPRQAPVLRYERGILATEALVYRLASAVPDIPLPELLHADEEFLVLSALSGAPWDKARDHLPAEATPVLLRELGHITARLHTIVSPDEQFGYPAPESALTGGTWREAFTAMVTAVLVDAQHWRSPLGMTPDEVLALVDTHAHVLDDVDTPTLVHFDLWPGNIFVTGDGEPRITGLIDHERAFWGDAAAELVSLEFCGPIDAHSELVAGYREAGGRLDFDESLIRRLALYRLYLGLILVIECGPRGYGPEHLAFCQDMLANWATALRDL</sequence>
<evidence type="ECO:0000313" key="2">
    <source>
        <dbReference type="EMBL" id="QLJ98401.1"/>
    </source>
</evidence>
<dbReference type="AlphaFoldDB" id="A0A7D5Y808"/>
<dbReference type="InterPro" id="IPR011009">
    <property type="entry name" value="Kinase-like_dom_sf"/>
</dbReference>
<name>A0A7D5Y808_9ACTN</name>
<dbReference type="Pfam" id="PF01636">
    <property type="entry name" value="APH"/>
    <property type="match status" value="1"/>
</dbReference>
<dbReference type="PANTHER" id="PTHR21310:SF15">
    <property type="entry name" value="AMINOGLYCOSIDE PHOSPHOTRANSFERASE DOMAIN-CONTAINING PROTEIN"/>
    <property type="match status" value="1"/>
</dbReference>